<proteinExistence type="inferred from homology"/>
<evidence type="ECO:0000313" key="13">
    <source>
        <dbReference type="Proteomes" id="UP000008237"/>
    </source>
</evidence>
<feature type="coiled-coil region" evidence="11">
    <location>
        <begin position="218"/>
        <end position="245"/>
    </location>
</feature>
<dbReference type="AlphaFoldDB" id="E2BZR4"/>
<dbReference type="GO" id="GO:0060294">
    <property type="term" value="P:cilium movement involved in cell motility"/>
    <property type="evidence" value="ECO:0007669"/>
    <property type="project" value="UniProtKB-UniRule"/>
</dbReference>
<evidence type="ECO:0000256" key="10">
    <source>
        <dbReference type="RuleBase" id="RU367040"/>
    </source>
</evidence>
<organism evidence="13">
    <name type="scientific">Harpegnathos saltator</name>
    <name type="common">Jerdon's jumping ant</name>
    <dbReference type="NCBI Taxonomy" id="610380"/>
    <lineage>
        <taxon>Eukaryota</taxon>
        <taxon>Metazoa</taxon>
        <taxon>Ecdysozoa</taxon>
        <taxon>Arthropoda</taxon>
        <taxon>Hexapoda</taxon>
        <taxon>Insecta</taxon>
        <taxon>Pterygota</taxon>
        <taxon>Neoptera</taxon>
        <taxon>Endopterygota</taxon>
        <taxon>Hymenoptera</taxon>
        <taxon>Apocrita</taxon>
        <taxon>Aculeata</taxon>
        <taxon>Formicoidea</taxon>
        <taxon>Formicidae</taxon>
        <taxon>Ponerinae</taxon>
        <taxon>Ponerini</taxon>
        <taxon>Harpegnathos</taxon>
    </lineage>
</organism>
<protein>
    <recommendedName>
        <fullName evidence="10">Tektin</fullName>
    </recommendedName>
</protein>
<dbReference type="PANTHER" id="PTHR19960">
    <property type="entry name" value="TEKTIN"/>
    <property type="match status" value="1"/>
</dbReference>
<evidence type="ECO:0000256" key="6">
    <source>
        <dbReference type="ARBA" id="ARBA00023069"/>
    </source>
</evidence>
<evidence type="ECO:0000313" key="12">
    <source>
        <dbReference type="EMBL" id="EFN78826.1"/>
    </source>
</evidence>
<dbReference type="InterPro" id="IPR048256">
    <property type="entry name" value="Tektin-like"/>
</dbReference>
<evidence type="ECO:0000256" key="2">
    <source>
        <dbReference type="ARBA" id="ARBA00007209"/>
    </source>
</evidence>
<evidence type="ECO:0000256" key="11">
    <source>
        <dbReference type="SAM" id="Coils"/>
    </source>
</evidence>
<dbReference type="STRING" id="610380.E2BZR4"/>
<keyword evidence="7" id="KW-0206">Cytoskeleton</keyword>
<comment type="function">
    <text evidence="9">Microtubule inner protein (MIP) part of the dynein-decorated doublet microtubules (DMTs) in cilia and flagellar axoneme. Forms filamentous polymers in the walls of ciliary and flagellar microtubules.</text>
</comment>
<dbReference type="GO" id="GO:0005634">
    <property type="term" value="C:nucleus"/>
    <property type="evidence" value="ECO:0007669"/>
    <property type="project" value="TreeGrafter"/>
</dbReference>
<keyword evidence="13" id="KW-1185">Reference proteome</keyword>
<keyword evidence="6 10" id="KW-0969">Cilium</keyword>
<dbReference type="Pfam" id="PF03148">
    <property type="entry name" value="Tektin"/>
    <property type="match status" value="1"/>
</dbReference>
<evidence type="ECO:0000256" key="5">
    <source>
        <dbReference type="ARBA" id="ARBA00023054"/>
    </source>
</evidence>
<accession>E2BZR4</accession>
<dbReference type="OrthoDB" id="10054259at2759"/>
<dbReference type="OMA" id="DTELPLM"/>
<evidence type="ECO:0000256" key="1">
    <source>
        <dbReference type="ARBA" id="ARBA00004611"/>
    </source>
</evidence>
<keyword evidence="5 11" id="KW-0175">Coiled coil</keyword>
<comment type="subcellular location">
    <subcellularLocation>
        <location evidence="10">Cytoplasm</location>
        <location evidence="10">Cytoskeleton</location>
        <location evidence="10">Cilium axoneme</location>
    </subcellularLocation>
    <subcellularLocation>
        <location evidence="1">Cytoplasm</location>
        <location evidence="1">Cytoskeleton</location>
        <location evidence="1">Flagellum axoneme</location>
    </subcellularLocation>
</comment>
<evidence type="ECO:0000256" key="7">
    <source>
        <dbReference type="ARBA" id="ARBA00023212"/>
    </source>
</evidence>
<dbReference type="GO" id="GO:0015630">
    <property type="term" value="C:microtubule cytoskeleton"/>
    <property type="evidence" value="ECO:0007669"/>
    <property type="project" value="UniProtKB-UniRule"/>
</dbReference>
<evidence type="ECO:0000256" key="9">
    <source>
        <dbReference type="ARBA" id="ARBA00045224"/>
    </source>
</evidence>
<dbReference type="PANTHER" id="PTHR19960:SF25">
    <property type="entry name" value="TEKTIN-1"/>
    <property type="match status" value="1"/>
</dbReference>
<evidence type="ECO:0000256" key="3">
    <source>
        <dbReference type="ARBA" id="ARBA00022490"/>
    </source>
</evidence>
<dbReference type="GO" id="GO:0060271">
    <property type="term" value="P:cilium assembly"/>
    <property type="evidence" value="ECO:0007669"/>
    <property type="project" value="UniProtKB-UniRule"/>
</dbReference>
<dbReference type="Proteomes" id="UP000008237">
    <property type="component" value="Unassembled WGS sequence"/>
</dbReference>
<keyword evidence="4 10" id="KW-0282">Flagellum</keyword>
<reference evidence="12 13" key="1">
    <citation type="journal article" date="2010" name="Science">
        <title>Genomic comparison of the ants Camponotus floridanus and Harpegnathos saltator.</title>
        <authorList>
            <person name="Bonasio R."/>
            <person name="Zhang G."/>
            <person name="Ye C."/>
            <person name="Mutti N.S."/>
            <person name="Fang X."/>
            <person name="Qin N."/>
            <person name="Donahue G."/>
            <person name="Yang P."/>
            <person name="Li Q."/>
            <person name="Li C."/>
            <person name="Zhang P."/>
            <person name="Huang Z."/>
            <person name="Berger S.L."/>
            <person name="Reinberg D."/>
            <person name="Wang J."/>
            <person name="Liebig J."/>
        </authorList>
    </citation>
    <scope>NUCLEOTIDE SEQUENCE [LARGE SCALE GENOMIC DNA]</scope>
    <source>
        <strain evidence="12 13">R22 G/1</strain>
    </source>
</reference>
<dbReference type="EMBL" id="GL451657">
    <property type="protein sequence ID" value="EFN78826.1"/>
    <property type="molecule type" value="Genomic_DNA"/>
</dbReference>
<comment type="similarity">
    <text evidence="2 10">Belongs to the tektin family.</text>
</comment>
<dbReference type="FunCoup" id="E2BZR4">
    <property type="interactions" value="3"/>
</dbReference>
<keyword evidence="8 10" id="KW-0966">Cell projection</keyword>
<dbReference type="InterPro" id="IPR000435">
    <property type="entry name" value="Tektins"/>
</dbReference>
<evidence type="ECO:0000256" key="8">
    <source>
        <dbReference type="ARBA" id="ARBA00023273"/>
    </source>
</evidence>
<keyword evidence="3" id="KW-0963">Cytoplasm</keyword>
<evidence type="ECO:0000256" key="4">
    <source>
        <dbReference type="ARBA" id="ARBA00022846"/>
    </source>
</evidence>
<dbReference type="GO" id="GO:0005930">
    <property type="term" value="C:axoneme"/>
    <property type="evidence" value="ECO:0007669"/>
    <property type="project" value="UniProtKB-SubCell"/>
</dbReference>
<gene>
    <name evidence="12" type="ORF">EAI_04316</name>
</gene>
<dbReference type="InParanoid" id="E2BZR4"/>
<name>E2BZR4_HARSA</name>
<sequence>MCESVAGIVKTNKEETDHQLRAKVNDIEFRKEELLRIRKDIVLEIDGLLIYKQRIINTLTSVKRNALEICKKCLVARGRRLGIDLVHDDVEKELLIECEMIQEAENLLARVLEEICEQIRKSKAALYRIDNDHENKECNLHIDRRNMALKKIDFDLNICQATLHSGILMTMNEWEQQTNSNVIDATKAINDAKRLRSYIDTIIKQTIDGLNGQKYVTNKALKRRIEQTQEAKTKLELQHSEIVKQVAAMSNNITQIKSSIADKEGYMALINARLESRCLRPETEVTRDLAEINLVKEIYTLQKIVANLQQMLCEVRM</sequence>